<comment type="caution">
    <text evidence="1">The sequence shown here is derived from an EMBL/GenBank/DDBJ whole genome shotgun (WGS) entry which is preliminary data.</text>
</comment>
<keyword evidence="2" id="KW-1185">Reference proteome</keyword>
<evidence type="ECO:0000313" key="1">
    <source>
        <dbReference type="EMBL" id="CAG9566935.1"/>
    </source>
</evidence>
<dbReference type="Proteomes" id="UP000789524">
    <property type="component" value="Unassembled WGS sequence"/>
</dbReference>
<evidence type="ECO:0000313" key="2">
    <source>
        <dbReference type="Proteomes" id="UP000789524"/>
    </source>
</evidence>
<accession>A0A8J2W4F8</accession>
<protein>
    <submittedName>
        <fullName evidence="1">(African queen) hypothetical protein</fullName>
    </submittedName>
</protein>
<reference evidence="1" key="1">
    <citation type="submission" date="2021-09" db="EMBL/GenBank/DDBJ databases">
        <authorList>
            <person name="Martin H S."/>
        </authorList>
    </citation>
    <scope>NUCLEOTIDE SEQUENCE</scope>
</reference>
<dbReference type="EMBL" id="CAKASE010000057">
    <property type="protein sequence ID" value="CAG9566935.1"/>
    <property type="molecule type" value="Genomic_DNA"/>
</dbReference>
<organism evidence="1 2">
    <name type="scientific">Danaus chrysippus</name>
    <name type="common">African queen</name>
    <dbReference type="NCBI Taxonomy" id="151541"/>
    <lineage>
        <taxon>Eukaryota</taxon>
        <taxon>Metazoa</taxon>
        <taxon>Ecdysozoa</taxon>
        <taxon>Arthropoda</taxon>
        <taxon>Hexapoda</taxon>
        <taxon>Insecta</taxon>
        <taxon>Pterygota</taxon>
        <taxon>Neoptera</taxon>
        <taxon>Endopterygota</taxon>
        <taxon>Lepidoptera</taxon>
        <taxon>Glossata</taxon>
        <taxon>Ditrysia</taxon>
        <taxon>Papilionoidea</taxon>
        <taxon>Nymphalidae</taxon>
        <taxon>Danainae</taxon>
        <taxon>Danaini</taxon>
        <taxon>Danaina</taxon>
        <taxon>Danaus</taxon>
        <taxon>Anosia</taxon>
    </lineage>
</organism>
<gene>
    <name evidence="1" type="ORF">DCHRY22_LOCUS7500</name>
</gene>
<dbReference type="OrthoDB" id="10260567at2759"/>
<name>A0A8J2W4F8_9NEOP</name>
<sequence>MAWGSDGQKICIAYEDGLGNLCIITDITGISGCCACQRLYAVPVLGAALHSRLWPSTIDTSYTSRTSTGPQYAYYGKTRWPSLSELNTVNPFGIPSLSGRSGKEVVKDSSCWRAGRSTRTALVAAASSAGGGGPRRACAPPRRLMDVLPALHETQTLTRQVQYL</sequence>
<proteinExistence type="predicted"/>
<dbReference type="AlphaFoldDB" id="A0A8J2W4F8"/>